<comment type="caution">
    <text evidence="1">The sequence shown here is derived from an EMBL/GenBank/DDBJ whole genome shotgun (WGS) entry which is preliminary data.</text>
</comment>
<organism evidence="1 2">
    <name type="scientific">Vararia minispora EC-137</name>
    <dbReference type="NCBI Taxonomy" id="1314806"/>
    <lineage>
        <taxon>Eukaryota</taxon>
        <taxon>Fungi</taxon>
        <taxon>Dikarya</taxon>
        <taxon>Basidiomycota</taxon>
        <taxon>Agaricomycotina</taxon>
        <taxon>Agaricomycetes</taxon>
        <taxon>Russulales</taxon>
        <taxon>Lachnocladiaceae</taxon>
        <taxon>Vararia</taxon>
    </lineage>
</organism>
<evidence type="ECO:0000313" key="1">
    <source>
        <dbReference type="EMBL" id="KAI0029906.1"/>
    </source>
</evidence>
<reference evidence="1" key="2">
    <citation type="journal article" date="2022" name="New Phytol.">
        <title>Evolutionary transition to the ectomycorrhizal habit in the genomes of a hyperdiverse lineage of mushroom-forming fungi.</title>
        <authorList>
            <person name="Looney B."/>
            <person name="Miyauchi S."/>
            <person name="Morin E."/>
            <person name="Drula E."/>
            <person name="Courty P.E."/>
            <person name="Kohler A."/>
            <person name="Kuo A."/>
            <person name="LaButti K."/>
            <person name="Pangilinan J."/>
            <person name="Lipzen A."/>
            <person name="Riley R."/>
            <person name="Andreopoulos W."/>
            <person name="He G."/>
            <person name="Johnson J."/>
            <person name="Nolan M."/>
            <person name="Tritt A."/>
            <person name="Barry K.W."/>
            <person name="Grigoriev I.V."/>
            <person name="Nagy L.G."/>
            <person name="Hibbett D."/>
            <person name="Henrissat B."/>
            <person name="Matheny P.B."/>
            <person name="Labbe J."/>
            <person name="Martin F.M."/>
        </authorList>
    </citation>
    <scope>NUCLEOTIDE SEQUENCE</scope>
    <source>
        <strain evidence="1">EC-137</strain>
    </source>
</reference>
<dbReference type="Proteomes" id="UP000814128">
    <property type="component" value="Unassembled WGS sequence"/>
</dbReference>
<protein>
    <submittedName>
        <fullName evidence="1">Uncharacterized protein</fullName>
    </submittedName>
</protein>
<sequence length="140" mass="14644">MFANTFAAALFAIPLLASGVVAGCTRTYQVKEGDWCDTISASNNASTYQLATVNSGINDLCGNLAVGWVLCLGLTSTDCTSTYVVQSGDSVDNIATAHGLNTTVLLANNPQLVADSSNLYIGEVRRLARALCVPDLASHR</sequence>
<evidence type="ECO:0000313" key="2">
    <source>
        <dbReference type="Proteomes" id="UP000814128"/>
    </source>
</evidence>
<name>A0ACB8QDL7_9AGAM</name>
<proteinExistence type="predicted"/>
<accession>A0ACB8QDL7</accession>
<keyword evidence="2" id="KW-1185">Reference proteome</keyword>
<reference evidence="1" key="1">
    <citation type="submission" date="2021-02" db="EMBL/GenBank/DDBJ databases">
        <authorList>
            <consortium name="DOE Joint Genome Institute"/>
            <person name="Ahrendt S."/>
            <person name="Looney B.P."/>
            <person name="Miyauchi S."/>
            <person name="Morin E."/>
            <person name="Drula E."/>
            <person name="Courty P.E."/>
            <person name="Chicoki N."/>
            <person name="Fauchery L."/>
            <person name="Kohler A."/>
            <person name="Kuo A."/>
            <person name="Labutti K."/>
            <person name="Pangilinan J."/>
            <person name="Lipzen A."/>
            <person name="Riley R."/>
            <person name="Andreopoulos W."/>
            <person name="He G."/>
            <person name="Johnson J."/>
            <person name="Barry K.W."/>
            <person name="Grigoriev I.V."/>
            <person name="Nagy L."/>
            <person name="Hibbett D."/>
            <person name="Henrissat B."/>
            <person name="Matheny P.B."/>
            <person name="Labbe J."/>
            <person name="Martin F."/>
        </authorList>
    </citation>
    <scope>NUCLEOTIDE SEQUENCE</scope>
    <source>
        <strain evidence="1">EC-137</strain>
    </source>
</reference>
<gene>
    <name evidence="1" type="ORF">K488DRAFT_55337</name>
</gene>
<dbReference type="EMBL" id="MU273650">
    <property type="protein sequence ID" value="KAI0029906.1"/>
    <property type="molecule type" value="Genomic_DNA"/>
</dbReference>